<dbReference type="AlphaFoldDB" id="A0A814TDW3"/>
<keyword evidence="2" id="KW-1185">Reference proteome</keyword>
<dbReference type="Proteomes" id="UP000663879">
    <property type="component" value="Unassembled WGS sequence"/>
</dbReference>
<organism evidence="1 2">
    <name type="scientific">Brachionus calyciflorus</name>
    <dbReference type="NCBI Taxonomy" id="104777"/>
    <lineage>
        <taxon>Eukaryota</taxon>
        <taxon>Metazoa</taxon>
        <taxon>Spiralia</taxon>
        <taxon>Gnathifera</taxon>
        <taxon>Rotifera</taxon>
        <taxon>Eurotatoria</taxon>
        <taxon>Monogononta</taxon>
        <taxon>Pseudotrocha</taxon>
        <taxon>Ploima</taxon>
        <taxon>Brachionidae</taxon>
        <taxon>Brachionus</taxon>
    </lineage>
</organism>
<feature type="non-terminal residue" evidence="1">
    <location>
        <position position="1"/>
    </location>
</feature>
<gene>
    <name evidence="1" type="ORF">OXX778_LOCUS23583</name>
</gene>
<evidence type="ECO:0000313" key="2">
    <source>
        <dbReference type="Proteomes" id="UP000663879"/>
    </source>
</evidence>
<name>A0A814TDW3_9BILA</name>
<accession>A0A814TDW3</accession>
<dbReference type="EMBL" id="CAJNOC010014218">
    <property type="protein sequence ID" value="CAF1160494.1"/>
    <property type="molecule type" value="Genomic_DNA"/>
</dbReference>
<reference evidence="1" key="1">
    <citation type="submission" date="2021-02" db="EMBL/GenBank/DDBJ databases">
        <authorList>
            <person name="Nowell W R."/>
        </authorList>
    </citation>
    <scope>NUCLEOTIDE SEQUENCE</scope>
    <source>
        <strain evidence="1">Ploen Becks lab</strain>
    </source>
</reference>
<sequence length="41" mass="4534">PPTGPDGTAFNIEGVMIEIIIKPLVDRLIEMKSQLVNQENL</sequence>
<evidence type="ECO:0000313" key="1">
    <source>
        <dbReference type="EMBL" id="CAF1160494.1"/>
    </source>
</evidence>
<comment type="caution">
    <text evidence="1">The sequence shown here is derived from an EMBL/GenBank/DDBJ whole genome shotgun (WGS) entry which is preliminary data.</text>
</comment>
<proteinExistence type="predicted"/>
<protein>
    <submittedName>
        <fullName evidence="1">Uncharacterized protein</fullName>
    </submittedName>
</protein>
<dbReference type="OrthoDB" id="5584001at2759"/>
<feature type="non-terminal residue" evidence="1">
    <location>
        <position position="41"/>
    </location>
</feature>